<evidence type="ECO:0000313" key="2">
    <source>
        <dbReference type="Proteomes" id="UP000573599"/>
    </source>
</evidence>
<proteinExistence type="predicted"/>
<dbReference type="AlphaFoldDB" id="A0A852WJK9"/>
<comment type="caution">
    <text evidence="1">The sequence shown here is derived from an EMBL/GenBank/DDBJ whole genome shotgun (WGS) entry which is preliminary data.</text>
</comment>
<keyword evidence="2" id="KW-1185">Reference proteome</keyword>
<protein>
    <submittedName>
        <fullName evidence="1">Uncharacterized protein</fullName>
    </submittedName>
</protein>
<dbReference type="EMBL" id="JACCAB010000001">
    <property type="protein sequence ID" value="NYG05716.1"/>
    <property type="molecule type" value="Genomic_DNA"/>
</dbReference>
<name>A0A852WJK9_9MICO</name>
<evidence type="ECO:0000313" key="1">
    <source>
        <dbReference type="EMBL" id="NYG05716.1"/>
    </source>
</evidence>
<organism evidence="1 2">
    <name type="scientific">Pedococcus badiiscoriae</name>
    <dbReference type="NCBI Taxonomy" id="642776"/>
    <lineage>
        <taxon>Bacteria</taxon>
        <taxon>Bacillati</taxon>
        <taxon>Actinomycetota</taxon>
        <taxon>Actinomycetes</taxon>
        <taxon>Micrococcales</taxon>
        <taxon>Intrasporangiaceae</taxon>
        <taxon>Pedococcus</taxon>
    </lineage>
</organism>
<reference evidence="1 2" key="1">
    <citation type="submission" date="2020-07" db="EMBL/GenBank/DDBJ databases">
        <title>Sequencing the genomes of 1000 actinobacteria strains.</title>
        <authorList>
            <person name="Klenk H.-P."/>
        </authorList>
    </citation>
    <scope>NUCLEOTIDE SEQUENCE [LARGE SCALE GENOMIC DNA]</scope>
    <source>
        <strain evidence="1 2">DSM 23987</strain>
    </source>
</reference>
<gene>
    <name evidence="1" type="ORF">BJ986_000203</name>
</gene>
<sequence length="134" mass="14911">MRRRSRQASPYPAEVDVVRHMVDSVTSPTYEPSAWLRERMARRVWELEHEGHGQSPFGRTVAPSVIVRPLGEAHSPGEGTREDRTCDRCGNYSPPGLRFHPLVLNPVPWLLLSGGLCHACHCLECPTCNGGASR</sequence>
<accession>A0A852WJK9</accession>
<dbReference type="Proteomes" id="UP000573599">
    <property type="component" value="Unassembled WGS sequence"/>
</dbReference>